<dbReference type="Gene3D" id="3.40.640.10">
    <property type="entry name" value="Type I PLP-dependent aspartate aminotransferase-like (Major domain)"/>
    <property type="match status" value="1"/>
</dbReference>
<protein>
    <submittedName>
        <fullName evidence="8">Arginine/lysine/ornithine decarboxylase</fullName>
    </submittedName>
</protein>
<reference evidence="8 9" key="2">
    <citation type="journal article" date="2015" name="J. Bacteriol.">
        <title>Genomic, proteomic, and biochemical analysis of the organohalide respiratory pathway in Desulfitobacterium dehalogenans.</title>
        <authorList>
            <person name="Kruse T."/>
            <person name="van de Pas B.A."/>
            <person name="Atteia A."/>
            <person name="Krab K."/>
            <person name="Hagen W.R."/>
            <person name="Goodwin L."/>
            <person name="Chain P."/>
            <person name="Boeren S."/>
            <person name="Maphosa F."/>
            <person name="Schraa G."/>
            <person name="de Vos W.M."/>
            <person name="van der Oost J."/>
            <person name="Smidt H."/>
            <person name="Stams A.J."/>
        </authorList>
    </citation>
    <scope>NUCLEOTIDE SEQUENCE [LARGE SCALE GENOMIC DNA]</scope>
    <source>
        <strain evidence="9">ATCC 51507 / DSM 9161 / JW/IU-DC1</strain>
    </source>
</reference>
<dbReference type="PANTHER" id="PTHR43277:SF4">
    <property type="entry name" value="ARGININE DECARBOXYLASE"/>
    <property type="match status" value="1"/>
</dbReference>
<dbReference type="InterPro" id="IPR000310">
    <property type="entry name" value="Orn/Lys/Arg_deCO2ase_major_dom"/>
</dbReference>
<evidence type="ECO:0000259" key="6">
    <source>
        <dbReference type="Pfam" id="PF01276"/>
    </source>
</evidence>
<organism evidence="8 9">
    <name type="scientific">Desulfitobacterium dehalogenans (strain ATCC 51507 / DSM 9161 / JW/IU-DC1)</name>
    <dbReference type="NCBI Taxonomy" id="756499"/>
    <lineage>
        <taxon>Bacteria</taxon>
        <taxon>Bacillati</taxon>
        <taxon>Bacillota</taxon>
        <taxon>Clostridia</taxon>
        <taxon>Eubacteriales</taxon>
        <taxon>Desulfitobacteriaceae</taxon>
        <taxon>Desulfitobacterium</taxon>
    </lineage>
</organism>
<dbReference type="Proteomes" id="UP000006053">
    <property type="component" value="Chromosome"/>
</dbReference>
<evidence type="ECO:0000313" key="9">
    <source>
        <dbReference type="Proteomes" id="UP000006053"/>
    </source>
</evidence>
<proteinExistence type="inferred from homology"/>
<sequence length="472" mass="52445">MLYLGHKLLQYEAQRLISFHTPGHKGKSEFFTDLHFPGQDLTELPGLDMLHSPEGVIAQAQARAAAVYQSDASFYLINGATVGNQGMFMALAGTGKRGESLQGSRVLVERQSHRSVLSALVLSGCEPEYIPSVIHPEFRLPLGLKSIDEVDLGEFLGVHLTYPSYYGTLPDLEKIAAQRDGQAPQVSILVDQAHGSHYLHELFPKGALEYGADLVLCSTHKTLSALTQAAMLHVKGSRVPLSAIKKALELLQSSSPSYLLMASLERAVEHALESRRWELLYEAVQELHRRAGGFLRILNPQDVGTYGIAKLDWTKILINTKRLGVSAPFCVKHLRRNYGIDPELWDDENILFLLGIGNTPEEVEILTKGLLSLEGLRKGITTSAEEIAFEMPLPPGRLTPRQAYFARKRKIPLEESVGKILGESISPYPPGIPLIVMGEEMTPEILELLTRHRGRWQGWEDIGREVWIVEEV</sequence>
<dbReference type="RefSeq" id="WP_014792046.1">
    <property type="nucleotide sequence ID" value="NC_018017.1"/>
</dbReference>
<evidence type="ECO:0000256" key="4">
    <source>
        <dbReference type="ARBA" id="ARBA00022898"/>
    </source>
</evidence>
<keyword evidence="4" id="KW-0663">Pyridoxal phosphate</keyword>
<dbReference type="InterPro" id="IPR052357">
    <property type="entry name" value="Orn_Lys_Arg_decarboxylase-I"/>
</dbReference>
<evidence type="ECO:0000256" key="2">
    <source>
        <dbReference type="ARBA" id="ARBA00010671"/>
    </source>
</evidence>
<dbReference type="HOGENOM" id="CLU_025925_1_1_9"/>
<evidence type="ECO:0000256" key="3">
    <source>
        <dbReference type="ARBA" id="ARBA00022793"/>
    </source>
</evidence>
<evidence type="ECO:0000313" key="8">
    <source>
        <dbReference type="EMBL" id="AFL98545.1"/>
    </source>
</evidence>
<gene>
    <name evidence="8" type="ordered locus">Desde_0050</name>
</gene>
<dbReference type="InterPro" id="IPR015424">
    <property type="entry name" value="PyrdxlP-dep_Trfase"/>
</dbReference>
<dbReference type="Gene3D" id="3.90.100.10">
    <property type="entry name" value="Orn/Lys/Arg decarboxylase, C-terminal domain"/>
    <property type="match status" value="1"/>
</dbReference>
<dbReference type="InterPro" id="IPR036633">
    <property type="entry name" value="Prn/Lys/Arg_de-COase_C_sf"/>
</dbReference>
<dbReference type="EMBL" id="CP003348">
    <property type="protein sequence ID" value="AFL98545.1"/>
    <property type="molecule type" value="Genomic_DNA"/>
</dbReference>
<dbReference type="eggNOG" id="COG1982">
    <property type="taxonomic scope" value="Bacteria"/>
</dbReference>
<dbReference type="InterPro" id="IPR008286">
    <property type="entry name" value="Prn/Lys/Arg_de-COase_C"/>
</dbReference>
<dbReference type="STRING" id="756499.Desde_0050"/>
<dbReference type="SUPFAM" id="SSF55904">
    <property type="entry name" value="Ornithine decarboxylase C-terminal domain"/>
    <property type="match status" value="1"/>
</dbReference>
<dbReference type="GO" id="GO:0016831">
    <property type="term" value="F:carboxy-lyase activity"/>
    <property type="evidence" value="ECO:0007669"/>
    <property type="project" value="UniProtKB-KW"/>
</dbReference>
<keyword evidence="9" id="KW-1185">Reference proteome</keyword>
<accession>I4A3L1</accession>
<comment type="similarity">
    <text evidence="2">Belongs to the Orn/Lys/Arg decarboxylase class-I family.</text>
</comment>
<feature type="domain" description="Orn/Lys/Arg decarboxylases family 1 pyridoxal-P attachment site" evidence="6">
    <location>
        <begin position="6"/>
        <end position="359"/>
    </location>
</feature>
<dbReference type="InterPro" id="IPR015421">
    <property type="entry name" value="PyrdxlP-dep_Trfase_major"/>
</dbReference>
<evidence type="ECO:0000259" key="7">
    <source>
        <dbReference type="Pfam" id="PF03711"/>
    </source>
</evidence>
<dbReference type="PANTHER" id="PTHR43277">
    <property type="entry name" value="ARGININE DECARBOXYLASE"/>
    <property type="match status" value="1"/>
</dbReference>
<feature type="domain" description="Orn/Lys/Arg decarboxylase C-terminal" evidence="7">
    <location>
        <begin position="391"/>
        <end position="444"/>
    </location>
</feature>
<evidence type="ECO:0000256" key="5">
    <source>
        <dbReference type="ARBA" id="ARBA00023239"/>
    </source>
</evidence>
<dbReference type="Pfam" id="PF03711">
    <property type="entry name" value="OKR_DC_1_C"/>
    <property type="match status" value="1"/>
</dbReference>
<dbReference type="KEGG" id="ddh:Desde_0050"/>
<keyword evidence="3" id="KW-0210">Decarboxylase</keyword>
<name>I4A3L1_DESDJ</name>
<evidence type="ECO:0000256" key="1">
    <source>
        <dbReference type="ARBA" id="ARBA00001933"/>
    </source>
</evidence>
<comment type="cofactor">
    <cofactor evidence="1">
        <name>pyridoxal 5'-phosphate</name>
        <dbReference type="ChEBI" id="CHEBI:597326"/>
    </cofactor>
</comment>
<dbReference type="Pfam" id="PF01276">
    <property type="entry name" value="OKR_DC_1"/>
    <property type="match status" value="1"/>
</dbReference>
<keyword evidence="5" id="KW-0456">Lyase</keyword>
<reference evidence="9" key="1">
    <citation type="submission" date="2012-06" db="EMBL/GenBank/DDBJ databases">
        <title>Complete sequence of Desulfitobacterium dehalogenans ATCC 51507.</title>
        <authorList>
            <person name="Lucas S."/>
            <person name="Han J."/>
            <person name="Lapidus A."/>
            <person name="Cheng J.-F."/>
            <person name="Goodwin L."/>
            <person name="Pitluck S."/>
            <person name="Peters L."/>
            <person name="Ovchinnikova G."/>
            <person name="Teshima H."/>
            <person name="Detter J.C."/>
            <person name="Han C."/>
            <person name="Tapia R."/>
            <person name="Land M."/>
            <person name="Hauser L."/>
            <person name="Kyrpides N."/>
            <person name="Ivanova N."/>
            <person name="Pagani I."/>
            <person name="Kruse T."/>
            <person name="de Vos W.M."/>
            <person name="Smidt H."/>
            <person name="Woyke T."/>
        </authorList>
    </citation>
    <scope>NUCLEOTIDE SEQUENCE [LARGE SCALE GENOMIC DNA]</scope>
    <source>
        <strain evidence="9">ATCC 51507 / DSM 9161 / JW/IU-DC1</strain>
    </source>
</reference>
<dbReference type="AlphaFoldDB" id="I4A3L1"/>
<dbReference type="SUPFAM" id="SSF53383">
    <property type="entry name" value="PLP-dependent transferases"/>
    <property type="match status" value="1"/>
</dbReference>